<evidence type="ECO:0000256" key="6">
    <source>
        <dbReference type="ARBA" id="ARBA00022692"/>
    </source>
</evidence>
<reference evidence="14 15" key="1">
    <citation type="submission" date="2019-09" db="EMBL/GenBank/DDBJ databases">
        <title>Nitrincola iocasae sp. nov., a bacterium isolated from the sediment collected at a cold seep field in South China Sea.</title>
        <authorList>
            <person name="Zhang H."/>
            <person name="Wang H."/>
            <person name="Li C."/>
        </authorList>
    </citation>
    <scope>NUCLEOTIDE SEQUENCE [LARGE SCALE GENOMIC DNA]</scope>
    <source>
        <strain evidence="14 15">KXZD1103</strain>
    </source>
</reference>
<accession>A0A5J6LG84</accession>
<proteinExistence type="predicted"/>
<dbReference type="KEGG" id="nik:F5I99_13115"/>
<evidence type="ECO:0000256" key="8">
    <source>
        <dbReference type="ARBA" id="ARBA00022989"/>
    </source>
</evidence>
<comment type="subcellular location">
    <subcellularLocation>
        <location evidence="2">Membrane</location>
    </subcellularLocation>
</comment>
<dbReference type="Gene3D" id="3.30.565.10">
    <property type="entry name" value="Histidine kinase-like ATPase, C-terminal domain"/>
    <property type="match status" value="1"/>
</dbReference>
<evidence type="ECO:0000256" key="3">
    <source>
        <dbReference type="ARBA" id="ARBA00012438"/>
    </source>
</evidence>
<evidence type="ECO:0000256" key="2">
    <source>
        <dbReference type="ARBA" id="ARBA00004370"/>
    </source>
</evidence>
<evidence type="ECO:0000256" key="1">
    <source>
        <dbReference type="ARBA" id="ARBA00000085"/>
    </source>
</evidence>
<dbReference type="InterPro" id="IPR003661">
    <property type="entry name" value="HisK_dim/P_dom"/>
</dbReference>
<dbReference type="Pfam" id="PF08521">
    <property type="entry name" value="2CSK_N"/>
    <property type="match status" value="1"/>
</dbReference>
<evidence type="ECO:0000256" key="4">
    <source>
        <dbReference type="ARBA" id="ARBA00022553"/>
    </source>
</evidence>
<evidence type="ECO:0000259" key="12">
    <source>
        <dbReference type="PROSITE" id="PS50109"/>
    </source>
</evidence>
<dbReference type="AlphaFoldDB" id="A0A5J6LG84"/>
<keyword evidence="5" id="KW-0808">Transferase</keyword>
<dbReference type="Pfam" id="PF02518">
    <property type="entry name" value="HATPase_c"/>
    <property type="match status" value="1"/>
</dbReference>
<dbReference type="InterPro" id="IPR004358">
    <property type="entry name" value="Sig_transdc_His_kin-like_C"/>
</dbReference>
<evidence type="ECO:0000256" key="5">
    <source>
        <dbReference type="ARBA" id="ARBA00022679"/>
    </source>
</evidence>
<feature type="domain" description="Histidine kinase" evidence="12">
    <location>
        <begin position="241"/>
        <end position="459"/>
    </location>
</feature>
<feature type="transmembrane region" description="Helical" evidence="11">
    <location>
        <begin position="7"/>
        <end position="27"/>
    </location>
</feature>
<keyword evidence="7 14" id="KW-0418">Kinase</keyword>
<dbReference type="SUPFAM" id="SSF47384">
    <property type="entry name" value="Homodimeric domain of signal transducing histidine kinase"/>
    <property type="match status" value="1"/>
</dbReference>
<dbReference type="PRINTS" id="PR00344">
    <property type="entry name" value="BCTRLSENSOR"/>
</dbReference>
<protein>
    <recommendedName>
        <fullName evidence="3">histidine kinase</fullName>
        <ecNumber evidence="3">2.7.13.3</ecNumber>
    </recommendedName>
</protein>
<evidence type="ECO:0000256" key="9">
    <source>
        <dbReference type="ARBA" id="ARBA00023012"/>
    </source>
</evidence>
<dbReference type="InterPro" id="IPR013727">
    <property type="entry name" value="2CSK_N"/>
</dbReference>
<dbReference type="CDD" id="cd00075">
    <property type="entry name" value="HATPase"/>
    <property type="match status" value="1"/>
</dbReference>
<dbReference type="EC" id="2.7.13.3" evidence="3"/>
<dbReference type="PROSITE" id="PS50109">
    <property type="entry name" value="HIS_KIN"/>
    <property type="match status" value="1"/>
</dbReference>
<dbReference type="PANTHER" id="PTHR45436:SF1">
    <property type="entry name" value="SENSOR PROTEIN QSEC"/>
    <property type="match status" value="1"/>
</dbReference>
<keyword evidence="6 11" id="KW-0812">Transmembrane</keyword>
<evidence type="ECO:0000256" key="7">
    <source>
        <dbReference type="ARBA" id="ARBA00022777"/>
    </source>
</evidence>
<evidence type="ECO:0000313" key="15">
    <source>
        <dbReference type="Proteomes" id="UP000325606"/>
    </source>
</evidence>
<feature type="transmembrane region" description="Helical" evidence="11">
    <location>
        <begin position="158"/>
        <end position="181"/>
    </location>
</feature>
<feature type="domain" description="HAMP" evidence="13">
    <location>
        <begin position="182"/>
        <end position="233"/>
    </location>
</feature>
<dbReference type="InterPro" id="IPR036890">
    <property type="entry name" value="HATPase_C_sf"/>
</dbReference>
<keyword evidence="8 11" id="KW-1133">Transmembrane helix</keyword>
<dbReference type="Pfam" id="PF00512">
    <property type="entry name" value="HisKA"/>
    <property type="match status" value="1"/>
</dbReference>
<dbReference type="EMBL" id="CP044222">
    <property type="protein sequence ID" value="QEW07362.1"/>
    <property type="molecule type" value="Genomic_DNA"/>
</dbReference>
<organism evidence="14 15">
    <name type="scientific">Nitrincola iocasae</name>
    <dbReference type="NCBI Taxonomy" id="2614693"/>
    <lineage>
        <taxon>Bacteria</taxon>
        <taxon>Pseudomonadati</taxon>
        <taxon>Pseudomonadota</taxon>
        <taxon>Gammaproteobacteria</taxon>
        <taxon>Oceanospirillales</taxon>
        <taxon>Oceanospirillaceae</taxon>
        <taxon>Nitrincola</taxon>
    </lineage>
</organism>
<dbReference type="InterPro" id="IPR005467">
    <property type="entry name" value="His_kinase_dom"/>
</dbReference>
<dbReference type="SMART" id="SM00387">
    <property type="entry name" value="HATPase_c"/>
    <property type="match status" value="1"/>
</dbReference>
<name>A0A5J6LG84_9GAMM</name>
<dbReference type="PANTHER" id="PTHR45436">
    <property type="entry name" value="SENSOR HISTIDINE KINASE YKOH"/>
    <property type="match status" value="1"/>
</dbReference>
<keyword evidence="10 11" id="KW-0472">Membrane</keyword>
<comment type="catalytic activity">
    <reaction evidence="1">
        <text>ATP + protein L-histidine = ADP + protein N-phospho-L-histidine.</text>
        <dbReference type="EC" id="2.7.13.3"/>
    </reaction>
</comment>
<dbReference type="GO" id="GO:0000155">
    <property type="term" value="F:phosphorelay sensor kinase activity"/>
    <property type="evidence" value="ECO:0007669"/>
    <property type="project" value="InterPro"/>
</dbReference>
<evidence type="ECO:0000256" key="10">
    <source>
        <dbReference type="ARBA" id="ARBA00023136"/>
    </source>
</evidence>
<dbReference type="SMART" id="SM00388">
    <property type="entry name" value="HisKA"/>
    <property type="match status" value="1"/>
</dbReference>
<keyword evidence="15" id="KW-1185">Reference proteome</keyword>
<dbReference type="InterPro" id="IPR050428">
    <property type="entry name" value="TCS_sensor_his_kinase"/>
</dbReference>
<dbReference type="PROSITE" id="PS50885">
    <property type="entry name" value="HAMP"/>
    <property type="match status" value="1"/>
</dbReference>
<dbReference type="GO" id="GO:0005886">
    <property type="term" value="C:plasma membrane"/>
    <property type="evidence" value="ECO:0007669"/>
    <property type="project" value="TreeGrafter"/>
</dbReference>
<evidence type="ECO:0000313" key="14">
    <source>
        <dbReference type="EMBL" id="QEW07362.1"/>
    </source>
</evidence>
<dbReference type="RefSeq" id="WP_151056708.1">
    <property type="nucleotide sequence ID" value="NZ_CP044222.1"/>
</dbReference>
<keyword evidence="4" id="KW-0597">Phosphoprotein</keyword>
<gene>
    <name evidence="14" type="ORF">F5I99_13115</name>
</gene>
<dbReference type="InterPro" id="IPR003594">
    <property type="entry name" value="HATPase_dom"/>
</dbReference>
<dbReference type="SUPFAM" id="SSF55874">
    <property type="entry name" value="ATPase domain of HSP90 chaperone/DNA topoisomerase II/histidine kinase"/>
    <property type="match status" value="1"/>
</dbReference>
<evidence type="ECO:0000256" key="11">
    <source>
        <dbReference type="SAM" id="Phobius"/>
    </source>
</evidence>
<dbReference type="CDD" id="cd00082">
    <property type="entry name" value="HisKA"/>
    <property type="match status" value="1"/>
</dbReference>
<keyword evidence="9" id="KW-0902">Two-component regulatory system</keyword>
<dbReference type="InterPro" id="IPR036097">
    <property type="entry name" value="HisK_dim/P_sf"/>
</dbReference>
<evidence type="ECO:0000259" key="13">
    <source>
        <dbReference type="PROSITE" id="PS50885"/>
    </source>
</evidence>
<dbReference type="InterPro" id="IPR003660">
    <property type="entry name" value="HAMP_dom"/>
</dbReference>
<dbReference type="Proteomes" id="UP000325606">
    <property type="component" value="Chromosome"/>
</dbReference>
<dbReference type="Gene3D" id="1.10.287.130">
    <property type="match status" value="1"/>
</dbReference>
<sequence>MIQSVRANLILWFIVPLILMIPLSLYVSQYVLTQRIDDSFDAMLHLGAERFEERLFFAEGDVRINMHYFSVNSLGTGGQGKLFYRVKDAQGRLLAGFKGLQGPGIAFPGEGFYDTVFAGTELRALRLFIPVRGASAGELVEVIVAESREGRENLLQDFLSNLLVINVALGLSVLAIALFAIHQGLTPLKRIESALRSRSAHDLSPVDEQVPAEVSMLVDSINHLMVKIKQNMQHIQQFNADVSHQLRTPISEIRVLAEISEKQCNDPLLKQNLQSIRKTTDYAARTTQQLLKYAKTKSDLVDHAALSVQDLQPVCHEACARLLNRILKRGQELEFIADEREFPVRCDPIMVQWLLTNLIDNASLHAGGPDAGYHGTIRVRLNEVMGSACLSVEDDGVGIPDAAMQHVTERFYRVNRDEKGSGLGLSIVSQVAQTHAAQLQLRHSEQGGLLVSVLFPLVEAMTEQ</sequence>